<dbReference type="PANTHER" id="PTHR34978">
    <property type="entry name" value="POSSIBLE SENSOR-TRANSDUCER PROTEIN BLAR"/>
    <property type="match status" value="1"/>
</dbReference>
<protein>
    <submittedName>
        <fullName evidence="4">Regulatory protein BlaR1</fullName>
    </submittedName>
</protein>
<dbReference type="SUPFAM" id="SSF49464">
    <property type="entry name" value="Carboxypeptidase regulatory domain-like"/>
    <property type="match status" value="1"/>
</dbReference>
<dbReference type="AlphaFoldDB" id="A0A5B9VZN7"/>
<proteinExistence type="predicted"/>
<accession>A0A5B9VZN7</accession>
<dbReference type="InterPro" id="IPR008969">
    <property type="entry name" value="CarboxyPept-like_regulatory"/>
</dbReference>
<dbReference type="PANTHER" id="PTHR34978:SF3">
    <property type="entry name" value="SLR0241 PROTEIN"/>
    <property type="match status" value="1"/>
</dbReference>
<gene>
    <name evidence="4" type="primary">blaR1_4</name>
    <name evidence="4" type="ORF">OJF2_22970</name>
</gene>
<feature type="region of interest" description="Disordered" evidence="1">
    <location>
        <begin position="795"/>
        <end position="820"/>
    </location>
</feature>
<evidence type="ECO:0000259" key="3">
    <source>
        <dbReference type="Pfam" id="PF05569"/>
    </source>
</evidence>
<dbReference type="KEGG" id="agv:OJF2_22970"/>
<keyword evidence="2" id="KW-0472">Membrane</keyword>
<evidence type="ECO:0000313" key="4">
    <source>
        <dbReference type="EMBL" id="QEH33768.1"/>
    </source>
</evidence>
<feature type="region of interest" description="Disordered" evidence="1">
    <location>
        <begin position="86"/>
        <end position="114"/>
    </location>
</feature>
<feature type="transmembrane region" description="Helical" evidence="2">
    <location>
        <begin position="12"/>
        <end position="36"/>
    </location>
</feature>
<name>A0A5B9VZN7_9BACT</name>
<dbReference type="Pfam" id="PF05569">
    <property type="entry name" value="Peptidase_M56"/>
    <property type="match status" value="1"/>
</dbReference>
<organism evidence="4 5">
    <name type="scientific">Aquisphaera giovannonii</name>
    <dbReference type="NCBI Taxonomy" id="406548"/>
    <lineage>
        <taxon>Bacteria</taxon>
        <taxon>Pseudomonadati</taxon>
        <taxon>Planctomycetota</taxon>
        <taxon>Planctomycetia</taxon>
        <taxon>Isosphaerales</taxon>
        <taxon>Isosphaeraceae</taxon>
        <taxon>Aquisphaera</taxon>
    </lineage>
</organism>
<evidence type="ECO:0000313" key="5">
    <source>
        <dbReference type="Proteomes" id="UP000324233"/>
    </source>
</evidence>
<keyword evidence="5" id="KW-1185">Reference proteome</keyword>
<reference evidence="4 5" key="1">
    <citation type="submission" date="2019-08" db="EMBL/GenBank/DDBJ databases">
        <title>Deep-cultivation of Planctomycetes and their phenomic and genomic characterization uncovers novel biology.</title>
        <authorList>
            <person name="Wiegand S."/>
            <person name="Jogler M."/>
            <person name="Boedeker C."/>
            <person name="Pinto D."/>
            <person name="Vollmers J."/>
            <person name="Rivas-Marin E."/>
            <person name="Kohn T."/>
            <person name="Peeters S.H."/>
            <person name="Heuer A."/>
            <person name="Rast P."/>
            <person name="Oberbeckmann S."/>
            <person name="Bunk B."/>
            <person name="Jeske O."/>
            <person name="Meyerdierks A."/>
            <person name="Storesund J.E."/>
            <person name="Kallscheuer N."/>
            <person name="Luecker S."/>
            <person name="Lage O.M."/>
            <person name="Pohl T."/>
            <person name="Merkel B.J."/>
            <person name="Hornburger P."/>
            <person name="Mueller R.-W."/>
            <person name="Bruemmer F."/>
            <person name="Labrenz M."/>
            <person name="Spormann A.M."/>
            <person name="Op den Camp H."/>
            <person name="Overmann J."/>
            <person name="Amann R."/>
            <person name="Jetten M.S.M."/>
            <person name="Mascher T."/>
            <person name="Medema M.H."/>
            <person name="Devos D.P."/>
            <person name="Kaster A.-K."/>
            <person name="Ovreas L."/>
            <person name="Rohde M."/>
            <person name="Galperin M.Y."/>
            <person name="Jogler C."/>
        </authorList>
    </citation>
    <scope>NUCLEOTIDE SEQUENCE [LARGE SCALE GENOMIC DNA]</scope>
    <source>
        <strain evidence="4 5">OJF2</strain>
    </source>
</reference>
<evidence type="ECO:0000256" key="2">
    <source>
        <dbReference type="SAM" id="Phobius"/>
    </source>
</evidence>
<dbReference type="EMBL" id="CP042997">
    <property type="protein sequence ID" value="QEH33768.1"/>
    <property type="molecule type" value="Genomic_DNA"/>
</dbReference>
<evidence type="ECO:0000256" key="1">
    <source>
        <dbReference type="SAM" id="MobiDB-lite"/>
    </source>
</evidence>
<dbReference type="Proteomes" id="UP000324233">
    <property type="component" value="Chromosome"/>
</dbReference>
<dbReference type="OrthoDB" id="291597at2"/>
<dbReference type="InterPro" id="IPR008756">
    <property type="entry name" value="Peptidase_M56"/>
</dbReference>
<keyword evidence="2" id="KW-0812">Transmembrane</keyword>
<dbReference type="CDD" id="cd07341">
    <property type="entry name" value="M56_BlaR1_MecR1_like"/>
    <property type="match status" value="1"/>
</dbReference>
<dbReference type="InterPro" id="IPR052173">
    <property type="entry name" value="Beta-lactam_resp_regulator"/>
</dbReference>
<feature type="domain" description="Peptidase M56" evidence="3">
    <location>
        <begin position="125"/>
        <end position="286"/>
    </location>
</feature>
<sequence>MIRMTDQWVVPWLLLLGGWSLRWAFILAATAGWFAVRPPRRPNTCYRVCLAALGAGLLLPLTPQWGAGLLTSQASGIVPRLVSGRVSSSEATPPGGGPLPTASTPRSHASISTESRFDRTGNLTGMTAMGSMDPKRVAILAVGVLWAFPSLVMAIRLIGGWRMLARLRRDATELTGSSGLLGECRAALALERPVRLAAHPLVATPVILGGLRPLVLVPEDWAQWPDSRRRACLLHELCHLARLDDMVKLAQELIRIPFFFHPLVAWLLIRLDRERELICDEAAVAHGCDPVDYVRLLVELARRRSRLPRTSPGLRPGWLPFLDRRTVRARIERLLEGDARTPSPASSGRPIAPGALAVLVAVAVGGIRVSARPVPEPDPVEYLATAPGPLAADADEPARPKELRGIVVDSEDRPVEGATVVAGCADPGRSGHQVLATDAQGRFTWKVPERSEMVGVFAHKSGMSAATWLDWMGSPTARPEQRLKLGKSEPFEAVLLNGQGGPIVGAKLRIKMVAHSFASGNTVTTWYEHVAGRVVEGSVLEPLYAATTGPGGSLRFDGVAPGSGLAIHAIGPDGRTFLVRHGTEPAESARQGMARQGFVDSPPGSRTKLVAVPSARITGRVVSKLPRVGVAGLVITQGVCHFPERPPSPLQFADEVRTDAEGRFVLDGLDEGAVNVYVHGAGENETWTYRAAKEVRLTPGSTSEVKLELIRGVEVEGMVVEQGTGRPIDKVEVGVIGPHRPRSGSAVMSATTDGRGRYRYRQPAGETYLYVMGHPDGYDSLPDGRSTRTLVVPEGAPQFKAPSIELIPPARGTGQEEAAE</sequence>
<feature type="transmembrane region" description="Helical" evidence="2">
    <location>
        <begin position="137"/>
        <end position="159"/>
    </location>
</feature>
<keyword evidence="2" id="KW-1133">Transmembrane helix</keyword>